<keyword evidence="5" id="KW-1185">Reference proteome</keyword>
<feature type="region of interest" description="Disordered" evidence="1">
    <location>
        <begin position="32"/>
        <end position="54"/>
    </location>
</feature>
<feature type="compositionally biased region" description="Basic and acidic residues" evidence="1">
    <location>
        <begin position="89"/>
        <end position="100"/>
    </location>
</feature>
<dbReference type="InterPro" id="IPR024422">
    <property type="entry name" value="Protein_unknown_function_OB"/>
</dbReference>
<proteinExistence type="predicted"/>
<dbReference type="Pfam" id="PF13240">
    <property type="entry name" value="Zn_Ribbon_1"/>
    <property type="match status" value="1"/>
</dbReference>
<name>A0ABV0BB70_9SPHN</name>
<evidence type="ECO:0000256" key="1">
    <source>
        <dbReference type="SAM" id="MobiDB-lite"/>
    </source>
</evidence>
<protein>
    <submittedName>
        <fullName evidence="4">Zinc-ribbon domain-containing protein</fullName>
    </submittedName>
</protein>
<dbReference type="Pfam" id="PF12869">
    <property type="entry name" value="tRNA_anti-like"/>
    <property type="match status" value="1"/>
</dbReference>
<evidence type="ECO:0000313" key="5">
    <source>
        <dbReference type="Proteomes" id="UP001427805"/>
    </source>
</evidence>
<feature type="region of interest" description="Disordered" evidence="1">
    <location>
        <begin position="89"/>
        <end position="143"/>
    </location>
</feature>
<reference evidence="4 5" key="1">
    <citation type="submission" date="2024-05" db="EMBL/GenBank/DDBJ databases">
        <title>Sphingomonas sp. HF-S3 16S ribosomal RNA gene Genome sequencing and assembly.</title>
        <authorList>
            <person name="Lee H."/>
        </authorList>
    </citation>
    <scope>NUCLEOTIDE SEQUENCE [LARGE SCALE GENOMIC DNA]</scope>
    <source>
        <strain evidence="4 5">HF-S3</strain>
    </source>
</reference>
<feature type="compositionally biased region" description="Low complexity" evidence="1">
    <location>
        <begin position="106"/>
        <end position="128"/>
    </location>
</feature>
<accession>A0ABV0BB70</accession>
<comment type="caution">
    <text evidence="4">The sequence shown here is derived from an EMBL/GenBank/DDBJ whole genome shotgun (WGS) entry which is preliminary data.</text>
</comment>
<evidence type="ECO:0000313" key="4">
    <source>
        <dbReference type="EMBL" id="MEN3748243.1"/>
    </source>
</evidence>
<evidence type="ECO:0000259" key="3">
    <source>
        <dbReference type="Pfam" id="PF13240"/>
    </source>
</evidence>
<evidence type="ECO:0000256" key="2">
    <source>
        <dbReference type="SAM" id="Phobius"/>
    </source>
</evidence>
<dbReference type="Proteomes" id="UP001427805">
    <property type="component" value="Unassembled WGS sequence"/>
</dbReference>
<feature type="transmembrane region" description="Helical" evidence="2">
    <location>
        <begin position="57"/>
        <end position="78"/>
    </location>
</feature>
<sequence length="239" mass="24013">MVKCTRCGAALPADARFCPVCGQAIADADDPFARIDAPAGPPSPPPGAQRARSGSRWGGWILPAMIVVALAVIGVQLWSQRDAAKPIAERQAAAEKRDDGGAVPKQSADQTASTAVAAEAGEPAAEAGAADEDPQPETASSGETTAATLDAAFASDPQGAKARYPGAVTVTGTVASLTPGAAPSLSLEGRTRFNFVIATLATAARDDISALSKGASVTLSCGRVATLAGTTMLRDCTPR</sequence>
<dbReference type="RefSeq" id="WP_346247262.1">
    <property type="nucleotide sequence ID" value="NZ_JBDIZK010000008.1"/>
</dbReference>
<keyword evidence="2" id="KW-0472">Membrane</keyword>
<dbReference type="EMBL" id="JBDIZK010000008">
    <property type="protein sequence ID" value="MEN3748243.1"/>
    <property type="molecule type" value="Genomic_DNA"/>
</dbReference>
<organism evidence="4 5">
    <name type="scientific">Sphingomonas rustica</name>
    <dbReference type="NCBI Taxonomy" id="3103142"/>
    <lineage>
        <taxon>Bacteria</taxon>
        <taxon>Pseudomonadati</taxon>
        <taxon>Pseudomonadota</taxon>
        <taxon>Alphaproteobacteria</taxon>
        <taxon>Sphingomonadales</taxon>
        <taxon>Sphingomonadaceae</taxon>
        <taxon>Sphingomonas</taxon>
    </lineage>
</organism>
<gene>
    <name evidence="4" type="ORF">TPR58_13790</name>
</gene>
<feature type="domain" description="Zinc-ribbon" evidence="3">
    <location>
        <begin position="3"/>
        <end position="24"/>
    </location>
</feature>
<keyword evidence="2" id="KW-1133">Transmembrane helix</keyword>
<dbReference type="InterPro" id="IPR026870">
    <property type="entry name" value="Zinc_ribbon_dom"/>
</dbReference>
<keyword evidence="2" id="KW-0812">Transmembrane</keyword>